<dbReference type="AlphaFoldDB" id="A0A645FW65"/>
<reference evidence="1" key="1">
    <citation type="submission" date="2019-08" db="EMBL/GenBank/DDBJ databases">
        <authorList>
            <person name="Kucharzyk K."/>
            <person name="Murdoch R.W."/>
            <person name="Higgins S."/>
            <person name="Loffler F."/>
        </authorList>
    </citation>
    <scope>NUCLEOTIDE SEQUENCE</scope>
</reference>
<sequence>MLLAATDPANPYGAALAWPEPAAGPTAGPATGSTAGPATGPAAGFAAGARPGRRSGALVVLVAGSPVLFVERGGRTLLAFDTDRRRLAEAAEALAAGVQCGAVDTLSIETVNGEPAMAVTGAAAAARVALVEAGAYTSPKAVRLRRT</sequence>
<gene>
    <name evidence="1" type="ORF">SDC9_166060</name>
</gene>
<accession>A0A645FW65</accession>
<dbReference type="EMBL" id="VSSQ01066092">
    <property type="protein sequence ID" value="MPN18697.1"/>
    <property type="molecule type" value="Genomic_DNA"/>
</dbReference>
<comment type="caution">
    <text evidence="1">The sequence shown here is derived from an EMBL/GenBank/DDBJ whole genome shotgun (WGS) entry which is preliminary data.</text>
</comment>
<evidence type="ECO:0000313" key="1">
    <source>
        <dbReference type="EMBL" id="MPN18697.1"/>
    </source>
</evidence>
<protein>
    <submittedName>
        <fullName evidence="1">Uncharacterized protein</fullName>
    </submittedName>
</protein>
<name>A0A645FW65_9ZZZZ</name>
<organism evidence="1">
    <name type="scientific">bioreactor metagenome</name>
    <dbReference type="NCBI Taxonomy" id="1076179"/>
    <lineage>
        <taxon>unclassified sequences</taxon>
        <taxon>metagenomes</taxon>
        <taxon>ecological metagenomes</taxon>
    </lineage>
</organism>
<proteinExistence type="predicted"/>